<dbReference type="PANTHER" id="PTHR47718">
    <property type="entry name" value="OS01G0519700 PROTEIN"/>
    <property type="match status" value="1"/>
</dbReference>
<dbReference type="Proteomes" id="UP000289738">
    <property type="component" value="Unassembled WGS sequence"/>
</dbReference>
<name>A0A444WSG5_ARAHY</name>
<evidence type="ECO:0000313" key="2">
    <source>
        <dbReference type="EMBL" id="RYQ80339.1"/>
    </source>
</evidence>
<feature type="region of interest" description="Disordered" evidence="1">
    <location>
        <begin position="321"/>
        <end position="353"/>
    </location>
</feature>
<accession>A0A444WSG5</accession>
<gene>
    <name evidence="2" type="ORF">Ahy_Scaffold1g106820</name>
</gene>
<organism evidence="2 3">
    <name type="scientific">Arachis hypogaea</name>
    <name type="common">Peanut</name>
    <dbReference type="NCBI Taxonomy" id="3818"/>
    <lineage>
        <taxon>Eukaryota</taxon>
        <taxon>Viridiplantae</taxon>
        <taxon>Streptophyta</taxon>
        <taxon>Embryophyta</taxon>
        <taxon>Tracheophyta</taxon>
        <taxon>Spermatophyta</taxon>
        <taxon>Magnoliopsida</taxon>
        <taxon>eudicotyledons</taxon>
        <taxon>Gunneridae</taxon>
        <taxon>Pentapetalae</taxon>
        <taxon>rosids</taxon>
        <taxon>fabids</taxon>
        <taxon>Fabales</taxon>
        <taxon>Fabaceae</taxon>
        <taxon>Papilionoideae</taxon>
        <taxon>50 kb inversion clade</taxon>
        <taxon>dalbergioids sensu lato</taxon>
        <taxon>Dalbergieae</taxon>
        <taxon>Pterocarpus clade</taxon>
        <taxon>Arachis</taxon>
    </lineage>
</organism>
<sequence length="353" mass="41354">MLKQHSELSMSIRRTIENNKEAGIRPSKTYQSFVAAAGGHRELNFIEKDVRNYITREVRNVSEQEDAKEFGKYLLRMKEKNQNFFFELELEEDQLIKLAFWADARSRAAFEYFGDVISFDTTYNTNRALEACMPTIIHRWFIWHIMKKIPSKLNGYKGHAEIEQEMSQVVWNSHSKDSFDRNWNDFLLNFGLVDNKWLSDLSEDHYIWVPIYLDHHFWAGMRSTQRSESMHSFFNKFITRNSSLIQFVKQYDNCLGSREQAKRESDAADFHTVIPCATKSSIEAQNICKFTSELEELTAILHCAYDTIMVEMEELKAKRKGTSSLSHKDANLESVNEFQSPPRIRTRGRPKIG</sequence>
<dbReference type="EMBL" id="SDMP01000021">
    <property type="protein sequence ID" value="RYQ80339.1"/>
    <property type="molecule type" value="Genomic_DNA"/>
</dbReference>
<dbReference type="PANTHER" id="PTHR47718:SF13">
    <property type="entry name" value="OS09G0290500 PROTEIN"/>
    <property type="match status" value="1"/>
</dbReference>
<proteinExistence type="predicted"/>
<reference evidence="2 3" key="1">
    <citation type="submission" date="2019-01" db="EMBL/GenBank/DDBJ databases">
        <title>Sequencing of cultivated peanut Arachis hypogaea provides insights into genome evolution and oil improvement.</title>
        <authorList>
            <person name="Chen X."/>
        </authorList>
    </citation>
    <scope>NUCLEOTIDE SEQUENCE [LARGE SCALE GENOMIC DNA]</scope>
    <source>
        <strain evidence="3">cv. Fuhuasheng</strain>
        <tissue evidence="2">Leaves</tissue>
    </source>
</reference>
<evidence type="ECO:0000256" key="1">
    <source>
        <dbReference type="SAM" id="MobiDB-lite"/>
    </source>
</evidence>
<feature type="compositionally biased region" description="Basic residues" evidence="1">
    <location>
        <begin position="344"/>
        <end position="353"/>
    </location>
</feature>
<keyword evidence="3" id="KW-1185">Reference proteome</keyword>
<comment type="caution">
    <text evidence="2">The sequence shown here is derived from an EMBL/GenBank/DDBJ whole genome shotgun (WGS) entry which is preliminary data.</text>
</comment>
<evidence type="ECO:0000313" key="3">
    <source>
        <dbReference type="Proteomes" id="UP000289738"/>
    </source>
</evidence>
<dbReference type="AlphaFoldDB" id="A0A444WSG5"/>
<protein>
    <submittedName>
        <fullName evidence="2">Uncharacterized protein</fullName>
    </submittedName>
</protein>